<proteinExistence type="predicted"/>
<gene>
    <name evidence="1" type="ORF">QJS10_CPA09g01042</name>
</gene>
<accession>A0AAV9E939</accession>
<name>A0AAV9E939_ACOCL</name>
<dbReference type="Proteomes" id="UP001180020">
    <property type="component" value="Unassembled WGS sequence"/>
</dbReference>
<protein>
    <submittedName>
        <fullName evidence="1">Uncharacterized protein</fullName>
    </submittedName>
</protein>
<keyword evidence="2" id="KW-1185">Reference proteome</keyword>
<dbReference type="AlphaFoldDB" id="A0AAV9E939"/>
<dbReference type="EMBL" id="JAUJYO010000009">
    <property type="protein sequence ID" value="KAK1309480.1"/>
    <property type="molecule type" value="Genomic_DNA"/>
</dbReference>
<evidence type="ECO:0000313" key="2">
    <source>
        <dbReference type="Proteomes" id="UP001180020"/>
    </source>
</evidence>
<reference evidence="1" key="1">
    <citation type="journal article" date="2023" name="Nat. Commun.">
        <title>Diploid and tetraploid genomes of Acorus and the evolution of monocots.</title>
        <authorList>
            <person name="Ma L."/>
            <person name="Liu K.W."/>
            <person name="Li Z."/>
            <person name="Hsiao Y.Y."/>
            <person name="Qi Y."/>
            <person name="Fu T."/>
            <person name="Tang G.D."/>
            <person name="Zhang D."/>
            <person name="Sun W.H."/>
            <person name="Liu D.K."/>
            <person name="Li Y."/>
            <person name="Chen G.Z."/>
            <person name="Liu X.D."/>
            <person name="Liao X.Y."/>
            <person name="Jiang Y.T."/>
            <person name="Yu X."/>
            <person name="Hao Y."/>
            <person name="Huang J."/>
            <person name="Zhao X.W."/>
            <person name="Ke S."/>
            <person name="Chen Y.Y."/>
            <person name="Wu W.L."/>
            <person name="Hsu J.L."/>
            <person name="Lin Y.F."/>
            <person name="Huang M.D."/>
            <person name="Li C.Y."/>
            <person name="Huang L."/>
            <person name="Wang Z.W."/>
            <person name="Zhao X."/>
            <person name="Zhong W.Y."/>
            <person name="Peng D.H."/>
            <person name="Ahmad S."/>
            <person name="Lan S."/>
            <person name="Zhang J.S."/>
            <person name="Tsai W.C."/>
            <person name="Van de Peer Y."/>
            <person name="Liu Z.J."/>
        </authorList>
    </citation>
    <scope>NUCLEOTIDE SEQUENCE</scope>
    <source>
        <strain evidence="1">CP</strain>
    </source>
</reference>
<sequence length="177" mass="19648">MALVHTDSFLDQPDKGRTRLVTMTMQKSKLMSIVVSQWENWAGPSFATLEMELASFEVASSPEAVPSVLIPLLTAEQPKAIQGDMWKADGLHLVQILMASRAPTVFDTQHQGESSPPMAFESGEMEFLGSLTFIKASQIGMIFENEHDKFQFKSFFHKSMLASSTILPLGNKLQDHS</sequence>
<reference evidence="1" key="2">
    <citation type="submission" date="2023-06" db="EMBL/GenBank/DDBJ databases">
        <authorList>
            <person name="Ma L."/>
            <person name="Liu K.-W."/>
            <person name="Li Z."/>
            <person name="Hsiao Y.-Y."/>
            <person name="Qi Y."/>
            <person name="Fu T."/>
            <person name="Tang G."/>
            <person name="Zhang D."/>
            <person name="Sun W.-H."/>
            <person name="Liu D.-K."/>
            <person name="Li Y."/>
            <person name="Chen G.-Z."/>
            <person name="Liu X.-D."/>
            <person name="Liao X.-Y."/>
            <person name="Jiang Y.-T."/>
            <person name="Yu X."/>
            <person name="Hao Y."/>
            <person name="Huang J."/>
            <person name="Zhao X.-W."/>
            <person name="Ke S."/>
            <person name="Chen Y.-Y."/>
            <person name="Wu W.-L."/>
            <person name="Hsu J.-L."/>
            <person name="Lin Y.-F."/>
            <person name="Huang M.-D."/>
            <person name="Li C.-Y."/>
            <person name="Huang L."/>
            <person name="Wang Z.-W."/>
            <person name="Zhao X."/>
            <person name="Zhong W.-Y."/>
            <person name="Peng D.-H."/>
            <person name="Ahmad S."/>
            <person name="Lan S."/>
            <person name="Zhang J.-S."/>
            <person name="Tsai W.-C."/>
            <person name="Van De Peer Y."/>
            <person name="Liu Z.-J."/>
        </authorList>
    </citation>
    <scope>NUCLEOTIDE SEQUENCE</scope>
    <source>
        <strain evidence="1">CP</strain>
        <tissue evidence="1">Leaves</tissue>
    </source>
</reference>
<organism evidence="1 2">
    <name type="scientific">Acorus calamus</name>
    <name type="common">Sweet flag</name>
    <dbReference type="NCBI Taxonomy" id="4465"/>
    <lineage>
        <taxon>Eukaryota</taxon>
        <taxon>Viridiplantae</taxon>
        <taxon>Streptophyta</taxon>
        <taxon>Embryophyta</taxon>
        <taxon>Tracheophyta</taxon>
        <taxon>Spermatophyta</taxon>
        <taxon>Magnoliopsida</taxon>
        <taxon>Liliopsida</taxon>
        <taxon>Acoraceae</taxon>
        <taxon>Acorus</taxon>
    </lineage>
</organism>
<comment type="caution">
    <text evidence="1">The sequence shown here is derived from an EMBL/GenBank/DDBJ whole genome shotgun (WGS) entry which is preliminary data.</text>
</comment>
<evidence type="ECO:0000313" key="1">
    <source>
        <dbReference type="EMBL" id="KAK1309480.1"/>
    </source>
</evidence>